<organism evidence="16 17">
    <name type="scientific">Imhoffiella purpurea</name>
    <dbReference type="NCBI Taxonomy" id="1249627"/>
    <lineage>
        <taxon>Bacteria</taxon>
        <taxon>Pseudomonadati</taxon>
        <taxon>Pseudomonadota</taxon>
        <taxon>Gammaproteobacteria</taxon>
        <taxon>Chromatiales</taxon>
        <taxon>Chromatiaceae</taxon>
        <taxon>Imhoffiella</taxon>
    </lineage>
</organism>
<evidence type="ECO:0000256" key="6">
    <source>
        <dbReference type="ARBA" id="ARBA00022741"/>
    </source>
</evidence>
<dbReference type="EC" id="2.7.1.40" evidence="3 12"/>
<keyword evidence="9 13" id="KW-0460">Magnesium</keyword>
<dbReference type="AlphaFoldDB" id="W9VT87"/>
<dbReference type="InterPro" id="IPR015813">
    <property type="entry name" value="Pyrv/PenolPyrv_kinase-like_dom"/>
</dbReference>
<evidence type="ECO:0000259" key="15">
    <source>
        <dbReference type="Pfam" id="PF02887"/>
    </source>
</evidence>
<evidence type="ECO:0000256" key="12">
    <source>
        <dbReference type="NCBIfam" id="TIGR01064"/>
    </source>
</evidence>
<dbReference type="InterPro" id="IPR011037">
    <property type="entry name" value="Pyrv_Knase-like_insert_dom_sf"/>
</dbReference>
<dbReference type="InterPro" id="IPR015806">
    <property type="entry name" value="Pyrv_Knase_insert_dom_sf"/>
</dbReference>
<comment type="pathway">
    <text evidence="1 13">Carbohydrate degradation; glycolysis; pyruvate from D-glyceraldehyde 3-phosphate: step 5/5.</text>
</comment>
<dbReference type="InterPro" id="IPR015793">
    <property type="entry name" value="Pyrv_Knase_brl"/>
</dbReference>
<comment type="caution">
    <text evidence="16">The sequence shown here is derived from an EMBL/GenBank/DDBJ whole genome shotgun (WGS) entry which is preliminary data.</text>
</comment>
<protein>
    <recommendedName>
        <fullName evidence="3 12">Pyruvate kinase</fullName>
        <ecNumber evidence="3 12">2.7.1.40</ecNumber>
    </recommendedName>
</protein>
<evidence type="ECO:0000256" key="3">
    <source>
        <dbReference type="ARBA" id="ARBA00012142"/>
    </source>
</evidence>
<dbReference type="OrthoDB" id="9812123at2"/>
<keyword evidence="11 16" id="KW-0670">Pyruvate</keyword>
<reference evidence="16 17" key="1">
    <citation type="submission" date="2012-11" db="EMBL/GenBank/DDBJ databases">
        <title>Genome assembly of Thiorhodococcus sp. AK35.</title>
        <authorList>
            <person name="Nupur N."/>
            <person name="Khatri I."/>
            <person name="Subramanian S."/>
            <person name="Pinnaka A."/>
        </authorList>
    </citation>
    <scope>NUCLEOTIDE SEQUENCE [LARGE SCALE GENOMIC DNA]</scope>
    <source>
        <strain evidence="16 17">AK35</strain>
    </source>
</reference>
<feature type="domain" description="Pyruvate kinase C-terminal" evidence="15">
    <location>
        <begin position="363"/>
        <end position="432"/>
    </location>
</feature>
<evidence type="ECO:0000256" key="5">
    <source>
        <dbReference type="ARBA" id="ARBA00022723"/>
    </source>
</evidence>
<dbReference type="EMBL" id="AONC01000063">
    <property type="protein sequence ID" value="EXJ13600.1"/>
    <property type="molecule type" value="Genomic_DNA"/>
</dbReference>
<evidence type="ECO:0000256" key="7">
    <source>
        <dbReference type="ARBA" id="ARBA00022777"/>
    </source>
</evidence>
<dbReference type="Gene3D" id="2.40.33.10">
    <property type="entry name" value="PK beta-barrel domain-like"/>
    <property type="match status" value="1"/>
</dbReference>
<keyword evidence="6" id="KW-0547">Nucleotide-binding</keyword>
<proteinExistence type="inferred from homology"/>
<dbReference type="Proteomes" id="UP000019460">
    <property type="component" value="Unassembled WGS sequence"/>
</dbReference>
<dbReference type="GO" id="GO:0000287">
    <property type="term" value="F:magnesium ion binding"/>
    <property type="evidence" value="ECO:0007669"/>
    <property type="project" value="UniProtKB-UniRule"/>
</dbReference>
<feature type="domain" description="Pyruvate kinase barrel" evidence="14">
    <location>
        <begin position="6"/>
        <end position="326"/>
    </location>
</feature>
<keyword evidence="10 13" id="KW-0324">Glycolysis</keyword>
<evidence type="ECO:0000256" key="13">
    <source>
        <dbReference type="RuleBase" id="RU000504"/>
    </source>
</evidence>
<dbReference type="SUPFAM" id="SSF50800">
    <property type="entry name" value="PK beta-barrel domain-like"/>
    <property type="match status" value="1"/>
</dbReference>
<gene>
    <name evidence="16" type="ORF">D779_3603</name>
</gene>
<dbReference type="SUPFAM" id="SSF51621">
    <property type="entry name" value="Phosphoenolpyruvate/pyruvate domain"/>
    <property type="match status" value="1"/>
</dbReference>
<evidence type="ECO:0000256" key="8">
    <source>
        <dbReference type="ARBA" id="ARBA00022840"/>
    </source>
</evidence>
<dbReference type="InterPro" id="IPR001697">
    <property type="entry name" value="Pyr_Knase"/>
</dbReference>
<evidence type="ECO:0000256" key="10">
    <source>
        <dbReference type="ARBA" id="ARBA00023152"/>
    </source>
</evidence>
<dbReference type="RefSeq" id="WP_043756722.1">
    <property type="nucleotide sequence ID" value="NZ_AONC01000063.1"/>
</dbReference>
<dbReference type="STRING" id="1249627.D779_3603"/>
<dbReference type="GO" id="GO:0030955">
    <property type="term" value="F:potassium ion binding"/>
    <property type="evidence" value="ECO:0007669"/>
    <property type="project" value="UniProtKB-UniRule"/>
</dbReference>
<accession>W9VT87</accession>
<name>W9VT87_9GAMM</name>
<keyword evidence="17" id="KW-1185">Reference proteome</keyword>
<evidence type="ECO:0000313" key="16">
    <source>
        <dbReference type="EMBL" id="EXJ13600.1"/>
    </source>
</evidence>
<evidence type="ECO:0000259" key="14">
    <source>
        <dbReference type="Pfam" id="PF00224"/>
    </source>
</evidence>
<sequence>MHLPDHKTKIVATIGPASDSPEMLIQLIRAGMNIARLNLSHGDPTYHSEVIERIREAASAAGRRVAIMGDLPGPKMRIGDLAQEPIELQRDDLVTLTTDDILGDKERIGISFPDLPGAVEPEDRLYLNDGFILMKVVSVEGSDILCRVRVGGELTSRKGLNLPGIDLGISAFTPEDREWLRFAAEHRLDAVSQSFVATADDIRAVRGAADEMGYAPFIIAKIERAGALDNLTEILRAADGIMVARGDLGVEIPIERIAVAQKHITDLANQYGKPVITATQMLESMVTYRRPTRAEATDVANAILGGTDCVMLSAESAVGRYPVESVAMLAAIATQVEPERSKQPFVRTMGSFHGSDGMNAVDLIAASVYHTINNSDPQFVLVPTRSGSTPRNVARFRPPVWIIAFSPSESTCQSLQFSYGIEAVQVDADRSDWSRFLRQWLRDRGVDSGLALLTQGPTVENPCGNYRMEILELGRESGDACL</sequence>
<keyword evidence="5" id="KW-0479">Metal-binding</keyword>
<evidence type="ECO:0000256" key="1">
    <source>
        <dbReference type="ARBA" id="ARBA00004997"/>
    </source>
</evidence>
<dbReference type="GO" id="GO:0005524">
    <property type="term" value="F:ATP binding"/>
    <property type="evidence" value="ECO:0007669"/>
    <property type="project" value="UniProtKB-KW"/>
</dbReference>
<dbReference type="PATRIC" id="fig|1249627.3.peg.3680"/>
<dbReference type="InterPro" id="IPR015795">
    <property type="entry name" value="Pyrv_Knase_C"/>
</dbReference>
<dbReference type="PANTHER" id="PTHR11817">
    <property type="entry name" value="PYRUVATE KINASE"/>
    <property type="match status" value="1"/>
</dbReference>
<dbReference type="InterPro" id="IPR036918">
    <property type="entry name" value="Pyrv_Knase_C_sf"/>
</dbReference>
<evidence type="ECO:0000313" key="17">
    <source>
        <dbReference type="Proteomes" id="UP000019460"/>
    </source>
</evidence>
<dbReference type="UniPathway" id="UPA00109">
    <property type="reaction ID" value="UER00188"/>
</dbReference>
<dbReference type="NCBIfam" id="NF004491">
    <property type="entry name" value="PRK05826.1"/>
    <property type="match status" value="1"/>
</dbReference>
<dbReference type="PRINTS" id="PR01050">
    <property type="entry name" value="PYRUVTKNASE"/>
</dbReference>
<evidence type="ECO:0000256" key="2">
    <source>
        <dbReference type="ARBA" id="ARBA00008663"/>
    </source>
</evidence>
<dbReference type="InterPro" id="IPR040442">
    <property type="entry name" value="Pyrv_kinase-like_dom_sf"/>
</dbReference>
<dbReference type="Gene3D" id="3.20.20.60">
    <property type="entry name" value="Phosphoenolpyruvate-binding domains"/>
    <property type="match status" value="1"/>
</dbReference>
<dbReference type="NCBIfam" id="TIGR01064">
    <property type="entry name" value="pyruv_kin"/>
    <property type="match status" value="1"/>
</dbReference>
<dbReference type="Pfam" id="PF00224">
    <property type="entry name" value="PK"/>
    <property type="match status" value="1"/>
</dbReference>
<keyword evidence="4 13" id="KW-0808">Transferase</keyword>
<comment type="similarity">
    <text evidence="2 13">Belongs to the pyruvate kinase family.</text>
</comment>
<dbReference type="Pfam" id="PF02887">
    <property type="entry name" value="PK_C"/>
    <property type="match status" value="1"/>
</dbReference>
<dbReference type="SUPFAM" id="SSF52935">
    <property type="entry name" value="PK C-terminal domain-like"/>
    <property type="match status" value="1"/>
</dbReference>
<dbReference type="GO" id="GO:0016301">
    <property type="term" value="F:kinase activity"/>
    <property type="evidence" value="ECO:0007669"/>
    <property type="project" value="UniProtKB-KW"/>
</dbReference>
<evidence type="ECO:0000256" key="11">
    <source>
        <dbReference type="ARBA" id="ARBA00023317"/>
    </source>
</evidence>
<keyword evidence="8" id="KW-0067">ATP-binding</keyword>
<dbReference type="Gene3D" id="3.40.1380.20">
    <property type="entry name" value="Pyruvate kinase, C-terminal domain"/>
    <property type="match status" value="1"/>
</dbReference>
<evidence type="ECO:0000256" key="9">
    <source>
        <dbReference type="ARBA" id="ARBA00022842"/>
    </source>
</evidence>
<evidence type="ECO:0000256" key="4">
    <source>
        <dbReference type="ARBA" id="ARBA00022679"/>
    </source>
</evidence>
<dbReference type="FunFam" id="2.40.33.10:FF:000001">
    <property type="entry name" value="Pyruvate kinase"/>
    <property type="match status" value="1"/>
</dbReference>
<dbReference type="GO" id="GO:0004743">
    <property type="term" value="F:pyruvate kinase activity"/>
    <property type="evidence" value="ECO:0007669"/>
    <property type="project" value="UniProtKB-UniRule"/>
</dbReference>
<dbReference type="eggNOG" id="COG0469">
    <property type="taxonomic scope" value="Bacteria"/>
</dbReference>
<comment type="catalytic activity">
    <reaction evidence="13">
        <text>pyruvate + ATP = phosphoenolpyruvate + ADP + H(+)</text>
        <dbReference type="Rhea" id="RHEA:18157"/>
        <dbReference type="ChEBI" id="CHEBI:15361"/>
        <dbReference type="ChEBI" id="CHEBI:15378"/>
        <dbReference type="ChEBI" id="CHEBI:30616"/>
        <dbReference type="ChEBI" id="CHEBI:58702"/>
        <dbReference type="ChEBI" id="CHEBI:456216"/>
        <dbReference type="EC" id="2.7.1.40"/>
    </reaction>
</comment>
<keyword evidence="7 13" id="KW-0418">Kinase</keyword>